<reference evidence="2" key="1">
    <citation type="journal article" date="2022" name="Phytopathology">
        <title>Genome characterization and pathogenicity of two new Hyptis pectinata viruses transmitted by distinct insect vectors.</title>
        <authorList>
            <person name="Reyes-Proano E."/>
            <person name="Alvarez-Quinto R."/>
            <person name="Delgado Jimenez J.A."/>
            <person name="Cornejo-Franco J.F."/>
            <person name="Mollov D."/>
            <person name="Bejerman N."/>
            <person name="Quito-Avila D."/>
        </authorList>
    </citation>
    <scope>NUCLEOTIDE SEQUENCE</scope>
    <source>
        <strain evidence="2">Prosperina</strain>
    </source>
</reference>
<reference evidence="2" key="2">
    <citation type="submission" date="2022-03" db="EMBL/GenBank/DDBJ databases">
        <authorList>
            <person name="Reyes E."/>
            <person name="Alvarez-Quinto R.A."/>
            <person name="Cornejo-Franco J.F."/>
            <person name="Mollov D."/>
            <person name="Quito-Avila D.F."/>
        </authorList>
    </citation>
    <scope>NUCLEOTIDE SEQUENCE</scope>
    <source>
        <strain evidence="2">Prosperina</strain>
    </source>
</reference>
<evidence type="ECO:0000313" key="2">
    <source>
        <dbReference type="EMBL" id="UTN00445.1"/>
    </source>
</evidence>
<evidence type="ECO:0000256" key="1">
    <source>
        <dbReference type="SAM" id="Phobius"/>
    </source>
</evidence>
<organism evidence="2 3">
    <name type="scientific">Hyptis latent virus</name>
    <dbReference type="NCBI Taxonomy" id="2963947"/>
    <lineage>
        <taxon>Viruses</taxon>
        <taxon>Riboviria</taxon>
        <taxon>Orthornavirae</taxon>
        <taxon>Negarnaviricota</taxon>
        <taxon>Haploviricotina</taxon>
        <taxon>Monjiviricetes</taxon>
        <taxon>Mononegavirales</taxon>
        <taxon>Rhabdoviridae</taxon>
        <taxon>Betarhabdovirinae</taxon>
        <taxon>Alphacytorhabdovirus</taxon>
        <taxon>Alphacytorhabdovirus hyptisis</taxon>
    </lineage>
</organism>
<proteinExistence type="predicted"/>
<dbReference type="EMBL" id="ON073823">
    <property type="protein sequence ID" value="UTN00445.1"/>
    <property type="molecule type" value="Viral_cRNA"/>
</dbReference>
<keyword evidence="3" id="KW-1185">Reference proteome</keyword>
<sequence>MYNRDINIKVRFLMGIIKLASTRITSKKSQDQQDVPYMLSIALEILWLIAQLIWRLLVTNPKATIPISLGIMIILTLGILSMICRCLLLVGKISLIVYRMLMIVLQTLLTVLLMTKKAIMKIITLMTKKLKRRRRRLVPTSGQIC</sequence>
<name>A0AAE9SG47_9RHAB</name>
<keyword evidence="1" id="KW-1133">Transmembrane helix</keyword>
<feature type="transmembrane region" description="Helical" evidence="1">
    <location>
        <begin position="96"/>
        <end position="115"/>
    </location>
</feature>
<feature type="transmembrane region" description="Helical" evidence="1">
    <location>
        <begin position="37"/>
        <end position="57"/>
    </location>
</feature>
<keyword evidence="1" id="KW-0812">Transmembrane</keyword>
<evidence type="ECO:0000313" key="3">
    <source>
        <dbReference type="Proteomes" id="UP001268423"/>
    </source>
</evidence>
<accession>A0AAE9SG47</accession>
<dbReference type="Proteomes" id="UP001268423">
    <property type="component" value="Segment"/>
</dbReference>
<protein>
    <submittedName>
        <fullName evidence="2">Uncharacterized protein</fullName>
    </submittedName>
</protein>
<keyword evidence="1" id="KW-0472">Membrane</keyword>
<feature type="transmembrane region" description="Helical" evidence="1">
    <location>
        <begin position="69"/>
        <end position="90"/>
    </location>
</feature>